<dbReference type="RefSeq" id="WP_141817319.1">
    <property type="nucleotide sequence ID" value="NZ_BAAAIL010000003.1"/>
</dbReference>
<dbReference type="OrthoDB" id="9793335at2"/>
<name>A0A543KKN5_9MICO</name>
<dbReference type="GO" id="GO:0071555">
    <property type="term" value="P:cell wall organization"/>
    <property type="evidence" value="ECO:0007669"/>
    <property type="project" value="UniProtKB-KW"/>
</dbReference>
<dbReference type="Proteomes" id="UP000315133">
    <property type="component" value="Unassembled WGS sequence"/>
</dbReference>
<dbReference type="PROSITE" id="PS51191">
    <property type="entry name" value="FEMABX"/>
    <property type="match status" value="1"/>
</dbReference>
<dbReference type="InterPro" id="IPR003447">
    <property type="entry name" value="FEMABX"/>
</dbReference>
<sequence length="348" mass="38820">MALTFVTSPTSEEWDDRIAATPAGGNIFQSHELGEVKRMARWVPRYAEAEGVAMTIHEKSAPGFGKVWYVPKGPCVDAVDQLAPLLPHLRESARAEGVLFVRMEPEIVETEDNLAALRGLGLVASTAVQPHTSTVVFPLPEDEDGLLPAYPSKTRNMVRRAMRDGVTIERAPDAPETYETMWELWQDVVRDQGLGVRSKDYHVNNWRILARGGHAQVLIARTADGTPVASALVSCIGDHAEYKEGASLRDRPVPGASQLVQYEGMRWALERGARTYDLVGVPHSSQLDDTSHPRHGIGKFKRGFTKEVTDWVGAWDLVLRPRRYAVWQRVGERVVGRIQRREPGDAFW</sequence>
<dbReference type="AlphaFoldDB" id="A0A543KKN5"/>
<keyword evidence="2 8" id="KW-0808">Transferase</keyword>
<evidence type="ECO:0000313" key="8">
    <source>
        <dbReference type="EMBL" id="TQM95580.1"/>
    </source>
</evidence>
<dbReference type="InterPro" id="IPR016181">
    <property type="entry name" value="Acyl_CoA_acyltransferase"/>
</dbReference>
<gene>
    <name evidence="8" type="ORF">FB476_0425</name>
</gene>
<evidence type="ECO:0000256" key="1">
    <source>
        <dbReference type="ARBA" id="ARBA00009943"/>
    </source>
</evidence>
<evidence type="ECO:0000256" key="3">
    <source>
        <dbReference type="ARBA" id="ARBA00022960"/>
    </source>
</evidence>
<proteinExistence type="inferred from homology"/>
<keyword evidence="4" id="KW-0573">Peptidoglycan synthesis</keyword>
<dbReference type="GO" id="GO:0008360">
    <property type="term" value="P:regulation of cell shape"/>
    <property type="evidence" value="ECO:0007669"/>
    <property type="project" value="UniProtKB-KW"/>
</dbReference>
<dbReference type="Gene3D" id="3.40.630.30">
    <property type="match status" value="2"/>
</dbReference>
<feature type="domain" description="BioF2-like acetyltransferase" evidence="7">
    <location>
        <begin position="152"/>
        <end position="280"/>
    </location>
</feature>
<dbReference type="PANTHER" id="PTHR36174:SF1">
    <property type="entry name" value="LIPID II:GLYCINE GLYCYLTRANSFERASE"/>
    <property type="match status" value="1"/>
</dbReference>
<dbReference type="InterPro" id="IPR050644">
    <property type="entry name" value="PG_Glycine_Bridge_Synth"/>
</dbReference>
<organism evidence="8 9">
    <name type="scientific">Ornithinimicrobium humiphilum</name>
    <dbReference type="NCBI Taxonomy" id="125288"/>
    <lineage>
        <taxon>Bacteria</taxon>
        <taxon>Bacillati</taxon>
        <taxon>Actinomycetota</taxon>
        <taxon>Actinomycetes</taxon>
        <taxon>Micrococcales</taxon>
        <taxon>Ornithinimicrobiaceae</taxon>
        <taxon>Ornithinimicrobium</taxon>
    </lineage>
</organism>
<dbReference type="InterPro" id="IPR038740">
    <property type="entry name" value="BioF2-like_GNAT_dom"/>
</dbReference>
<keyword evidence="3" id="KW-0133">Cell shape</keyword>
<evidence type="ECO:0000256" key="4">
    <source>
        <dbReference type="ARBA" id="ARBA00022984"/>
    </source>
</evidence>
<keyword evidence="6" id="KW-0961">Cell wall biogenesis/degradation</keyword>
<evidence type="ECO:0000256" key="6">
    <source>
        <dbReference type="ARBA" id="ARBA00023316"/>
    </source>
</evidence>
<dbReference type="GO" id="GO:0009252">
    <property type="term" value="P:peptidoglycan biosynthetic process"/>
    <property type="evidence" value="ECO:0007669"/>
    <property type="project" value="UniProtKB-KW"/>
</dbReference>
<dbReference type="GO" id="GO:0016755">
    <property type="term" value="F:aminoacyltransferase activity"/>
    <property type="evidence" value="ECO:0007669"/>
    <property type="project" value="InterPro"/>
</dbReference>
<comment type="similarity">
    <text evidence="1">Belongs to the FemABX family.</text>
</comment>
<keyword evidence="9" id="KW-1185">Reference proteome</keyword>
<evidence type="ECO:0000256" key="5">
    <source>
        <dbReference type="ARBA" id="ARBA00023315"/>
    </source>
</evidence>
<dbReference type="EMBL" id="VFPU01000001">
    <property type="protein sequence ID" value="TQM95580.1"/>
    <property type="molecule type" value="Genomic_DNA"/>
</dbReference>
<dbReference type="PANTHER" id="PTHR36174">
    <property type="entry name" value="LIPID II:GLYCINE GLYCYLTRANSFERASE"/>
    <property type="match status" value="1"/>
</dbReference>
<keyword evidence="5" id="KW-0012">Acyltransferase</keyword>
<comment type="caution">
    <text evidence="8">The sequence shown here is derived from an EMBL/GenBank/DDBJ whole genome shotgun (WGS) entry which is preliminary data.</text>
</comment>
<evidence type="ECO:0000313" key="9">
    <source>
        <dbReference type="Proteomes" id="UP000315133"/>
    </source>
</evidence>
<reference evidence="8 9" key="1">
    <citation type="submission" date="2019-06" db="EMBL/GenBank/DDBJ databases">
        <title>Sequencing the genomes of 1000 actinobacteria strains.</title>
        <authorList>
            <person name="Klenk H.-P."/>
        </authorList>
    </citation>
    <scope>NUCLEOTIDE SEQUENCE [LARGE SCALE GENOMIC DNA]</scope>
    <source>
        <strain evidence="8 9">DSM 12362</strain>
    </source>
</reference>
<dbReference type="Pfam" id="PF13480">
    <property type="entry name" value="Acetyltransf_6"/>
    <property type="match status" value="1"/>
</dbReference>
<evidence type="ECO:0000256" key="2">
    <source>
        <dbReference type="ARBA" id="ARBA00022679"/>
    </source>
</evidence>
<evidence type="ECO:0000259" key="7">
    <source>
        <dbReference type="Pfam" id="PF13480"/>
    </source>
</evidence>
<protein>
    <submittedName>
        <fullName evidence="8">Lipid II:glycine glycyltransferase (Peptidoglycan interpeptide bridge formation enzyme)</fullName>
    </submittedName>
</protein>
<dbReference type="SUPFAM" id="SSF55729">
    <property type="entry name" value="Acyl-CoA N-acyltransferases (Nat)"/>
    <property type="match status" value="2"/>
</dbReference>
<accession>A0A543KKN5</accession>